<reference evidence="2" key="1">
    <citation type="submission" date="2020-12" db="EMBL/GenBank/DDBJ databases">
        <authorList>
            <consortium name="Molecular Ecology Group"/>
        </authorList>
    </citation>
    <scope>NUCLEOTIDE SEQUENCE</scope>
    <source>
        <strain evidence="2">TBG_1078</strain>
    </source>
</reference>
<gene>
    <name evidence="2" type="ORF">NYPRO_LOCUS23062</name>
</gene>
<comment type="caution">
    <text evidence="2">The sequence shown here is derived from an EMBL/GenBank/DDBJ whole genome shotgun (WGS) entry which is preliminary data.</text>
</comment>
<dbReference type="Proteomes" id="UP000645828">
    <property type="component" value="Unassembled WGS sequence"/>
</dbReference>
<proteinExistence type="predicted"/>
<feature type="region of interest" description="Disordered" evidence="1">
    <location>
        <begin position="75"/>
        <end position="158"/>
    </location>
</feature>
<dbReference type="AlphaFoldDB" id="A0A811ZMV0"/>
<accession>A0A811ZMV0</accession>
<evidence type="ECO:0000313" key="2">
    <source>
        <dbReference type="EMBL" id="CAD7690268.1"/>
    </source>
</evidence>
<evidence type="ECO:0000313" key="3">
    <source>
        <dbReference type="Proteomes" id="UP000645828"/>
    </source>
</evidence>
<protein>
    <submittedName>
        <fullName evidence="2">(raccoon dog) hypothetical protein</fullName>
    </submittedName>
</protein>
<organism evidence="2 3">
    <name type="scientific">Nyctereutes procyonoides</name>
    <name type="common">Raccoon dog</name>
    <name type="synonym">Canis procyonoides</name>
    <dbReference type="NCBI Taxonomy" id="34880"/>
    <lineage>
        <taxon>Eukaryota</taxon>
        <taxon>Metazoa</taxon>
        <taxon>Chordata</taxon>
        <taxon>Craniata</taxon>
        <taxon>Vertebrata</taxon>
        <taxon>Euteleostomi</taxon>
        <taxon>Mammalia</taxon>
        <taxon>Eutheria</taxon>
        <taxon>Laurasiatheria</taxon>
        <taxon>Carnivora</taxon>
        <taxon>Caniformia</taxon>
        <taxon>Canidae</taxon>
        <taxon>Nyctereutes</taxon>
    </lineage>
</organism>
<feature type="region of interest" description="Disordered" evidence="1">
    <location>
        <begin position="16"/>
        <end position="40"/>
    </location>
</feature>
<dbReference type="EMBL" id="CAJHUB010000770">
    <property type="protein sequence ID" value="CAD7690268.1"/>
    <property type="molecule type" value="Genomic_DNA"/>
</dbReference>
<feature type="compositionally biased region" description="Pro residues" evidence="1">
    <location>
        <begin position="124"/>
        <end position="158"/>
    </location>
</feature>
<evidence type="ECO:0000256" key="1">
    <source>
        <dbReference type="SAM" id="MobiDB-lite"/>
    </source>
</evidence>
<sequence>MRGRCVAQSCRGRTRQLVGGGRGGAEERRLAGSRRPAGAGAGAVATGLFRAAAGAGRLPRRAGVPGAGGCALRGPLPGHRFRAGSPGPSAGCKQGGALCPPAPGLRGREAGGAGSGGGAGAPAARPPPPRRPAAPPPPPGRPAAPPPPPPRRPPLFLF</sequence>
<name>A0A811ZMV0_NYCPR</name>
<keyword evidence="3" id="KW-1185">Reference proteome</keyword>
<feature type="compositionally biased region" description="Gly residues" evidence="1">
    <location>
        <begin position="110"/>
        <end position="120"/>
    </location>
</feature>